<dbReference type="EMBL" id="MWBQ01000016">
    <property type="protein sequence ID" value="OQA61582.1"/>
    <property type="molecule type" value="Genomic_DNA"/>
</dbReference>
<dbReference type="Proteomes" id="UP000485569">
    <property type="component" value="Unassembled WGS sequence"/>
</dbReference>
<evidence type="ECO:0000313" key="1">
    <source>
        <dbReference type="EMBL" id="OQA61582.1"/>
    </source>
</evidence>
<protein>
    <submittedName>
        <fullName evidence="1">Uncharacterized protein</fullName>
    </submittedName>
</protein>
<sequence length="62" mass="7250">MDLFCIDKKNNHLILCLEDKELCEQCDQIGSQELMEQIKDRVAQLDSSQFVSVIDKFKKEIC</sequence>
<comment type="caution">
    <text evidence="1">The sequence shown here is derived from an EMBL/GenBank/DDBJ whole genome shotgun (WGS) entry which is preliminary data.</text>
</comment>
<accession>A0A1V5T5S0</accession>
<dbReference type="AlphaFoldDB" id="A0A1V5T5S0"/>
<organism evidence="1">
    <name type="scientific">Candidatus Atribacter allofermentans</name>
    <dbReference type="NCBI Taxonomy" id="1852833"/>
    <lineage>
        <taxon>Bacteria</taxon>
        <taxon>Pseudomonadati</taxon>
        <taxon>Atribacterota</taxon>
        <taxon>Atribacteria</taxon>
        <taxon>Atribacterales</taxon>
        <taxon>Atribacteraceae</taxon>
        <taxon>Atribacter</taxon>
    </lineage>
</organism>
<reference evidence="1" key="1">
    <citation type="submission" date="2017-02" db="EMBL/GenBank/DDBJ databases">
        <title>Delving into the versatile metabolic prowess of the omnipresent phylum Bacteroidetes.</title>
        <authorList>
            <person name="Nobu M.K."/>
            <person name="Mei R."/>
            <person name="Narihiro T."/>
            <person name="Kuroda K."/>
            <person name="Liu W.-T."/>
        </authorList>
    </citation>
    <scope>NUCLEOTIDE SEQUENCE</scope>
    <source>
        <strain evidence="1">ADurb.Bin276</strain>
    </source>
</reference>
<gene>
    <name evidence="1" type="ORF">BWY41_00065</name>
</gene>
<proteinExistence type="predicted"/>
<name>A0A1V5T5S0_9BACT</name>